<comment type="function">
    <text evidence="6">Part of a membrane-bound complex that couples electron transfer with translocation of ions across the membrane.</text>
</comment>
<dbReference type="GO" id="GO:0005886">
    <property type="term" value="C:plasma membrane"/>
    <property type="evidence" value="ECO:0007669"/>
    <property type="project" value="UniProtKB-SubCell"/>
</dbReference>
<accession>A0A317MTK5</accession>
<dbReference type="Proteomes" id="UP000246569">
    <property type="component" value="Unassembled WGS sequence"/>
</dbReference>
<evidence type="ECO:0000256" key="6">
    <source>
        <dbReference type="HAMAP-Rule" id="MF_00479"/>
    </source>
</evidence>
<comment type="subunit">
    <text evidence="6">The complex is composed of six subunits: RnfA, RnfB, RnfC, RnfD, RnfE and RnfG.</text>
</comment>
<dbReference type="NCBIfam" id="NF002519">
    <property type="entry name" value="PRK01908.1"/>
    <property type="match status" value="1"/>
</dbReference>
<keyword evidence="5 6" id="KW-0249">Electron transport</keyword>
<organism evidence="9 10">
    <name type="scientific">Plasticicumulans acidivorans</name>
    <dbReference type="NCBI Taxonomy" id="886464"/>
    <lineage>
        <taxon>Bacteria</taxon>
        <taxon>Pseudomonadati</taxon>
        <taxon>Pseudomonadota</taxon>
        <taxon>Gammaproteobacteria</taxon>
        <taxon>Candidatus Competibacteraceae</taxon>
        <taxon>Plasticicumulans</taxon>
    </lineage>
</organism>
<proteinExistence type="inferred from homology"/>
<dbReference type="HAMAP" id="MF_00479">
    <property type="entry name" value="RsxG_RnfG"/>
    <property type="match status" value="1"/>
</dbReference>
<keyword evidence="2 6" id="KW-0597">Phosphoprotein</keyword>
<dbReference type="NCBIfam" id="TIGR01947">
    <property type="entry name" value="rnfG"/>
    <property type="match status" value="1"/>
</dbReference>
<dbReference type="AlphaFoldDB" id="A0A317MTK5"/>
<dbReference type="GO" id="GO:0009055">
    <property type="term" value="F:electron transfer activity"/>
    <property type="evidence" value="ECO:0007669"/>
    <property type="project" value="InterPro"/>
</dbReference>
<evidence type="ECO:0000313" key="9">
    <source>
        <dbReference type="EMBL" id="PWV60664.1"/>
    </source>
</evidence>
<evidence type="ECO:0000313" key="10">
    <source>
        <dbReference type="Proteomes" id="UP000246569"/>
    </source>
</evidence>
<keyword evidence="6" id="KW-0997">Cell inner membrane</keyword>
<dbReference type="InterPro" id="IPR010209">
    <property type="entry name" value="Ion_transpt_RnfG/RsxG"/>
</dbReference>
<dbReference type="OrthoDB" id="9784165at2"/>
<name>A0A317MTK5_9GAMM</name>
<evidence type="ECO:0000256" key="5">
    <source>
        <dbReference type="ARBA" id="ARBA00022982"/>
    </source>
</evidence>
<dbReference type="PANTHER" id="PTHR36118">
    <property type="entry name" value="ION-TRANSLOCATING OXIDOREDUCTASE COMPLEX SUBUNIT G"/>
    <property type="match status" value="1"/>
</dbReference>
<feature type="modified residue" description="FMN phosphoryl threonine" evidence="6">
    <location>
        <position position="178"/>
    </location>
</feature>
<gene>
    <name evidence="6" type="primary">rnfG</name>
    <name evidence="9" type="ORF">C7443_107239</name>
</gene>
<keyword evidence="6" id="KW-1003">Cell membrane</keyword>
<evidence type="ECO:0000256" key="4">
    <source>
        <dbReference type="ARBA" id="ARBA00022643"/>
    </source>
</evidence>
<keyword evidence="10" id="KW-1185">Reference proteome</keyword>
<comment type="caution">
    <text evidence="9">The sequence shown here is derived from an EMBL/GenBank/DDBJ whole genome shotgun (WGS) entry which is preliminary data.</text>
</comment>
<sequence>MREILRQMGRSGMILAGFAMVSVLVVAATYHGTRERITRAQQQALAMQLDTLVPPARYDNQPTADTLQLRDAAFGSDSEGTVYRARKAGQPVALLTTIVAADGYAGPIQLLVAVNADGRLAGVRVLSHKETPGLGDAIDIERSNWISHFDGRSLDDPAEAQWKVKKDGGVFDQFTGATITPRAVVKAVHRFLEYERDHRAALYAAEKTR</sequence>
<evidence type="ECO:0000256" key="7">
    <source>
        <dbReference type="SAM" id="Phobius"/>
    </source>
</evidence>
<protein>
    <recommendedName>
        <fullName evidence="6">Ion-translocating oxidoreductase complex subunit G</fullName>
        <ecNumber evidence="6">7.-.-.-</ecNumber>
    </recommendedName>
    <alternativeName>
        <fullName evidence="6">Rnf electron transport complex subunit G</fullName>
    </alternativeName>
</protein>
<keyword evidence="6 7" id="KW-0812">Transmembrane</keyword>
<keyword evidence="3 6" id="KW-0285">Flavoprotein</keyword>
<dbReference type="GO" id="GO:0022900">
    <property type="term" value="P:electron transport chain"/>
    <property type="evidence" value="ECO:0007669"/>
    <property type="project" value="UniProtKB-UniRule"/>
</dbReference>
<keyword evidence="1 6" id="KW-0813">Transport</keyword>
<evidence type="ECO:0000256" key="3">
    <source>
        <dbReference type="ARBA" id="ARBA00022630"/>
    </source>
</evidence>
<dbReference type="GO" id="GO:0010181">
    <property type="term" value="F:FMN binding"/>
    <property type="evidence" value="ECO:0007669"/>
    <property type="project" value="InterPro"/>
</dbReference>
<dbReference type="SMART" id="SM00900">
    <property type="entry name" value="FMN_bind"/>
    <property type="match status" value="1"/>
</dbReference>
<keyword evidence="6 7" id="KW-0472">Membrane</keyword>
<reference evidence="9 10" key="1">
    <citation type="submission" date="2018-05" db="EMBL/GenBank/DDBJ databases">
        <title>Genomic Encyclopedia of Type Strains, Phase IV (KMG-IV): sequencing the most valuable type-strain genomes for metagenomic binning, comparative biology and taxonomic classification.</title>
        <authorList>
            <person name="Goeker M."/>
        </authorList>
    </citation>
    <scope>NUCLEOTIDE SEQUENCE [LARGE SCALE GENOMIC DNA]</scope>
    <source>
        <strain evidence="9 10">DSM 23606</strain>
    </source>
</reference>
<dbReference type="PANTHER" id="PTHR36118:SF1">
    <property type="entry name" value="ION-TRANSLOCATING OXIDOREDUCTASE COMPLEX SUBUNIT G"/>
    <property type="match status" value="1"/>
</dbReference>
<comment type="similarity">
    <text evidence="6">Belongs to the RnfG family.</text>
</comment>
<dbReference type="Pfam" id="PF04205">
    <property type="entry name" value="FMN_bind"/>
    <property type="match status" value="1"/>
</dbReference>
<feature type="transmembrane region" description="Helical" evidence="7">
    <location>
        <begin position="12"/>
        <end position="32"/>
    </location>
</feature>
<comment type="cofactor">
    <cofactor evidence="6">
        <name>FMN</name>
        <dbReference type="ChEBI" id="CHEBI:58210"/>
    </cofactor>
</comment>
<feature type="domain" description="FMN-binding" evidence="8">
    <location>
        <begin position="103"/>
        <end position="195"/>
    </location>
</feature>
<evidence type="ECO:0000256" key="1">
    <source>
        <dbReference type="ARBA" id="ARBA00022448"/>
    </source>
</evidence>
<dbReference type="RefSeq" id="WP_110019141.1">
    <property type="nucleotide sequence ID" value="NZ_QGTJ01000007.1"/>
</dbReference>
<keyword evidence="4 6" id="KW-0288">FMN</keyword>
<comment type="subcellular location">
    <subcellularLocation>
        <location evidence="6">Cell inner membrane</location>
        <topology evidence="6">Single-pass membrane protein</topology>
    </subcellularLocation>
</comment>
<evidence type="ECO:0000256" key="2">
    <source>
        <dbReference type="ARBA" id="ARBA00022553"/>
    </source>
</evidence>
<dbReference type="EMBL" id="QGTJ01000007">
    <property type="protein sequence ID" value="PWV60664.1"/>
    <property type="molecule type" value="Genomic_DNA"/>
</dbReference>
<evidence type="ECO:0000259" key="8">
    <source>
        <dbReference type="SMART" id="SM00900"/>
    </source>
</evidence>
<dbReference type="EC" id="7.-.-.-" evidence="6"/>
<dbReference type="InterPro" id="IPR007329">
    <property type="entry name" value="FMN-bd"/>
</dbReference>
<keyword evidence="6" id="KW-1278">Translocase</keyword>
<dbReference type="PIRSF" id="PIRSF006091">
    <property type="entry name" value="E_trnsport_RnfG"/>
    <property type="match status" value="1"/>
</dbReference>
<keyword evidence="6 7" id="KW-1133">Transmembrane helix</keyword>